<feature type="domain" description="ABC transporter" evidence="11">
    <location>
        <begin position="430"/>
        <end position="665"/>
    </location>
</feature>
<dbReference type="Gene3D" id="3.40.50.300">
    <property type="entry name" value="P-loop containing nucleotide triphosphate hydrolases"/>
    <property type="match status" value="1"/>
</dbReference>
<dbReference type="InterPro" id="IPR011527">
    <property type="entry name" value="ABC1_TM_dom"/>
</dbReference>
<name>A0A0C3LDJ3_9AGAM</name>
<feature type="transmembrane region" description="Helical" evidence="10">
    <location>
        <begin position="226"/>
        <end position="243"/>
    </location>
</feature>
<dbReference type="FunFam" id="1.20.1560.10:FF:000058">
    <property type="entry name" value="ABC transporter B family member 25"/>
    <property type="match status" value="1"/>
</dbReference>
<dbReference type="PANTHER" id="PTHR43394:SF1">
    <property type="entry name" value="ATP-BINDING CASSETTE SUB-FAMILY B MEMBER 10, MITOCHONDRIAL"/>
    <property type="match status" value="1"/>
</dbReference>
<reference evidence="14" key="2">
    <citation type="submission" date="2015-01" db="EMBL/GenBank/DDBJ databases">
        <title>Evolutionary Origins and Diversification of the Mycorrhizal Mutualists.</title>
        <authorList>
            <consortium name="DOE Joint Genome Institute"/>
            <consortium name="Mycorrhizal Genomics Consortium"/>
            <person name="Kohler A."/>
            <person name="Kuo A."/>
            <person name="Nagy L.G."/>
            <person name="Floudas D."/>
            <person name="Copeland A."/>
            <person name="Barry K.W."/>
            <person name="Cichocki N."/>
            <person name="Veneault-Fourrey C."/>
            <person name="LaButti K."/>
            <person name="Lindquist E.A."/>
            <person name="Lipzen A."/>
            <person name="Lundell T."/>
            <person name="Morin E."/>
            <person name="Murat C."/>
            <person name="Riley R."/>
            <person name="Ohm R."/>
            <person name="Sun H."/>
            <person name="Tunlid A."/>
            <person name="Henrissat B."/>
            <person name="Grigoriev I.V."/>
            <person name="Hibbett D.S."/>
            <person name="Martin F."/>
        </authorList>
    </citation>
    <scope>NUCLEOTIDE SEQUENCE [LARGE SCALE GENOMIC DNA]</scope>
    <source>
        <strain evidence="14">MUT 4182</strain>
    </source>
</reference>
<dbReference type="FunFam" id="3.40.50.300:FF:000836">
    <property type="entry name" value="ABC transporter B family member 25"/>
    <property type="match status" value="1"/>
</dbReference>
<keyword evidence="3" id="KW-0926">Vacuole</keyword>
<evidence type="ECO:0000313" key="14">
    <source>
        <dbReference type="Proteomes" id="UP000054248"/>
    </source>
</evidence>
<dbReference type="InterPro" id="IPR017871">
    <property type="entry name" value="ABC_transporter-like_CS"/>
</dbReference>
<comment type="subcellular location">
    <subcellularLocation>
        <location evidence="1">Vacuole membrane</location>
        <topology evidence="1">Multi-pass membrane protein</topology>
    </subcellularLocation>
</comment>
<dbReference type="PROSITE" id="PS00211">
    <property type="entry name" value="ABC_TRANSPORTER_1"/>
    <property type="match status" value="1"/>
</dbReference>
<dbReference type="GO" id="GO:0010044">
    <property type="term" value="P:response to aluminum ion"/>
    <property type="evidence" value="ECO:0007669"/>
    <property type="project" value="UniProtKB-ARBA"/>
</dbReference>
<keyword evidence="4 10" id="KW-0812">Transmembrane</keyword>
<feature type="transmembrane region" description="Helical" evidence="10">
    <location>
        <begin position="146"/>
        <end position="168"/>
    </location>
</feature>
<gene>
    <name evidence="13" type="ORF">M407DRAFT_30809</name>
</gene>
<evidence type="ECO:0008006" key="15">
    <source>
        <dbReference type="Google" id="ProtNLM"/>
    </source>
</evidence>
<evidence type="ECO:0000256" key="4">
    <source>
        <dbReference type="ARBA" id="ARBA00022692"/>
    </source>
</evidence>
<dbReference type="Pfam" id="PF00664">
    <property type="entry name" value="ABC_membrane"/>
    <property type="match status" value="1"/>
</dbReference>
<organism evidence="13 14">
    <name type="scientific">Tulasnella calospora MUT 4182</name>
    <dbReference type="NCBI Taxonomy" id="1051891"/>
    <lineage>
        <taxon>Eukaryota</taxon>
        <taxon>Fungi</taxon>
        <taxon>Dikarya</taxon>
        <taxon>Basidiomycota</taxon>
        <taxon>Agaricomycotina</taxon>
        <taxon>Agaricomycetes</taxon>
        <taxon>Cantharellales</taxon>
        <taxon>Tulasnellaceae</taxon>
        <taxon>Tulasnella</taxon>
    </lineage>
</organism>
<evidence type="ECO:0000259" key="11">
    <source>
        <dbReference type="PROSITE" id="PS50893"/>
    </source>
</evidence>
<dbReference type="InterPro" id="IPR027417">
    <property type="entry name" value="P-loop_NTPase"/>
</dbReference>
<feature type="transmembrane region" description="Helical" evidence="10">
    <location>
        <begin position="325"/>
        <end position="347"/>
    </location>
</feature>
<feature type="compositionally biased region" description="Low complexity" evidence="9">
    <location>
        <begin position="671"/>
        <end position="681"/>
    </location>
</feature>
<dbReference type="GO" id="GO:0005524">
    <property type="term" value="F:ATP binding"/>
    <property type="evidence" value="ECO:0007669"/>
    <property type="project" value="UniProtKB-KW"/>
</dbReference>
<evidence type="ECO:0000256" key="3">
    <source>
        <dbReference type="ARBA" id="ARBA00022554"/>
    </source>
</evidence>
<dbReference type="Pfam" id="PF00005">
    <property type="entry name" value="ABC_tran"/>
    <property type="match status" value="1"/>
</dbReference>
<dbReference type="InterPro" id="IPR039421">
    <property type="entry name" value="Type_1_exporter"/>
</dbReference>
<keyword evidence="2" id="KW-0813">Transport</keyword>
<reference evidence="13 14" key="1">
    <citation type="submission" date="2014-04" db="EMBL/GenBank/DDBJ databases">
        <authorList>
            <consortium name="DOE Joint Genome Institute"/>
            <person name="Kuo A."/>
            <person name="Girlanda M."/>
            <person name="Perotto S."/>
            <person name="Kohler A."/>
            <person name="Nagy L.G."/>
            <person name="Floudas D."/>
            <person name="Copeland A."/>
            <person name="Barry K.W."/>
            <person name="Cichocki N."/>
            <person name="Veneault-Fourrey C."/>
            <person name="LaButti K."/>
            <person name="Lindquist E.A."/>
            <person name="Lipzen A."/>
            <person name="Lundell T."/>
            <person name="Morin E."/>
            <person name="Murat C."/>
            <person name="Sun H."/>
            <person name="Tunlid A."/>
            <person name="Henrissat B."/>
            <person name="Grigoriev I.V."/>
            <person name="Hibbett D.S."/>
            <person name="Martin F."/>
            <person name="Nordberg H.P."/>
            <person name="Cantor M.N."/>
            <person name="Hua S.X."/>
        </authorList>
    </citation>
    <scope>NUCLEOTIDE SEQUENCE [LARGE SCALE GENOMIC DNA]</scope>
    <source>
        <strain evidence="13 14">MUT 4182</strain>
    </source>
</reference>
<evidence type="ECO:0000256" key="1">
    <source>
        <dbReference type="ARBA" id="ARBA00004128"/>
    </source>
</evidence>
<feature type="region of interest" description="Disordered" evidence="9">
    <location>
        <begin position="671"/>
        <end position="726"/>
    </location>
</feature>
<evidence type="ECO:0000256" key="2">
    <source>
        <dbReference type="ARBA" id="ARBA00022448"/>
    </source>
</evidence>
<dbReference type="GO" id="GO:0016887">
    <property type="term" value="F:ATP hydrolysis activity"/>
    <property type="evidence" value="ECO:0007669"/>
    <property type="project" value="InterPro"/>
</dbReference>
<sequence length="726" mass="78270">MNVARIGLKASTWGPWPAAFANPPRLATRQFQLRTLTNGSLCTQGQSRQPKWSSNAQSSNLQPLSRRSYSTEHGQTPKETVPPEEKQPAKKSNSLLGRILPASLAGGGGDSPSSLRKLFSLAGPEKATIAKGVGLQLFMGMTPNTALVALMGAFTIGALANTGRVLLFRNAGLRIVARLRSKGYRAALRQDVEYVERGVGEGDLVSRLNIDSGIVGESITQNLSDGLRSTVMATVGLGAMFWLSPTMTLLMLAIVPPISLGAVVYGRYIKRISNQTQEALGDMSKVAQESLHSLRTVQAFGGYPIEEKKFDDKINSVVDFNRKEAWASAVFFGTTGWSGNVTILMLLGYGGTLVSRGEISVGDLTSLLLYTAYVGSALGSLSAFFSSIMKGIGAGSRVFGLIEREPMIPTTGGIEFVKPDPITGSGMGVIRFQGINFHYPSRPKVRVLHDFEFELKSGESVAIVGKSGSGKSSVHNLLMRFYGPNAGTITYNERNIKEFSVDSWRSLMGIVPQEPTLFTGTIASNIAYGKPDATREEIEEAARQANCEFIWDLPHGFETEVGRASLSGGQKQRIAIARALLPKPSLLLMDEATSALDAASELQVNDALDRVLRAGNLTCLIVAHRLSTIARADRVVVLDGGKIVEQGRFYELASREDSKFRELMKAQYSAASTERVSSTSAEVEEEVEEAEELEESEQGEDARSATPFSPEVANTTAEPQAVQAGR</sequence>
<dbReference type="Gene3D" id="1.20.1560.10">
    <property type="entry name" value="ABC transporter type 1, transmembrane domain"/>
    <property type="match status" value="1"/>
</dbReference>
<feature type="transmembrane region" description="Helical" evidence="10">
    <location>
        <begin position="367"/>
        <end position="388"/>
    </location>
</feature>
<keyword evidence="14" id="KW-1185">Reference proteome</keyword>
<dbReference type="GO" id="GO:0015421">
    <property type="term" value="F:ABC-type oligopeptide transporter activity"/>
    <property type="evidence" value="ECO:0007669"/>
    <property type="project" value="TreeGrafter"/>
</dbReference>
<dbReference type="GO" id="GO:0005743">
    <property type="term" value="C:mitochondrial inner membrane"/>
    <property type="evidence" value="ECO:0007669"/>
    <property type="project" value="TreeGrafter"/>
</dbReference>
<dbReference type="SMART" id="SM00382">
    <property type="entry name" value="AAA"/>
    <property type="match status" value="1"/>
</dbReference>
<evidence type="ECO:0000259" key="12">
    <source>
        <dbReference type="PROSITE" id="PS50929"/>
    </source>
</evidence>
<protein>
    <recommendedName>
        <fullName evidence="15">ABC transporter</fullName>
    </recommendedName>
</protein>
<evidence type="ECO:0000256" key="6">
    <source>
        <dbReference type="ARBA" id="ARBA00022840"/>
    </source>
</evidence>
<dbReference type="OrthoDB" id="6500128at2759"/>
<dbReference type="GO" id="GO:0090374">
    <property type="term" value="P:oligopeptide export from mitochondrion"/>
    <property type="evidence" value="ECO:0007669"/>
    <property type="project" value="TreeGrafter"/>
</dbReference>
<dbReference type="InterPro" id="IPR003593">
    <property type="entry name" value="AAA+_ATPase"/>
</dbReference>
<feature type="region of interest" description="Disordered" evidence="9">
    <location>
        <begin position="41"/>
        <end position="91"/>
    </location>
</feature>
<dbReference type="STRING" id="1051891.A0A0C3LDJ3"/>
<dbReference type="AlphaFoldDB" id="A0A0C3LDJ3"/>
<feature type="domain" description="ABC transmembrane type-1" evidence="12">
    <location>
        <begin position="147"/>
        <end position="390"/>
    </location>
</feature>
<evidence type="ECO:0000256" key="5">
    <source>
        <dbReference type="ARBA" id="ARBA00022741"/>
    </source>
</evidence>
<feature type="compositionally biased region" description="Acidic residues" evidence="9">
    <location>
        <begin position="682"/>
        <end position="699"/>
    </location>
</feature>
<evidence type="ECO:0000256" key="9">
    <source>
        <dbReference type="SAM" id="MobiDB-lite"/>
    </source>
</evidence>
<dbReference type="PROSITE" id="PS50893">
    <property type="entry name" value="ABC_TRANSPORTER_2"/>
    <property type="match status" value="1"/>
</dbReference>
<dbReference type="InterPro" id="IPR003439">
    <property type="entry name" value="ABC_transporter-like_ATP-bd"/>
</dbReference>
<keyword evidence="5" id="KW-0547">Nucleotide-binding</keyword>
<proteinExistence type="predicted"/>
<evidence type="ECO:0000256" key="8">
    <source>
        <dbReference type="ARBA" id="ARBA00023136"/>
    </source>
</evidence>
<dbReference type="CDD" id="cd18573">
    <property type="entry name" value="ABC_6TM_ABCB10_like"/>
    <property type="match status" value="1"/>
</dbReference>
<dbReference type="GO" id="GO:0005774">
    <property type="term" value="C:vacuolar membrane"/>
    <property type="evidence" value="ECO:0007669"/>
    <property type="project" value="UniProtKB-SubCell"/>
</dbReference>
<feature type="transmembrane region" description="Helical" evidence="10">
    <location>
        <begin position="249"/>
        <end position="268"/>
    </location>
</feature>
<feature type="compositionally biased region" description="Polar residues" evidence="9">
    <location>
        <begin position="41"/>
        <end position="78"/>
    </location>
</feature>
<evidence type="ECO:0000256" key="7">
    <source>
        <dbReference type="ARBA" id="ARBA00022989"/>
    </source>
</evidence>
<dbReference type="Proteomes" id="UP000054248">
    <property type="component" value="Unassembled WGS sequence"/>
</dbReference>
<evidence type="ECO:0000313" key="13">
    <source>
        <dbReference type="EMBL" id="KIO19527.1"/>
    </source>
</evidence>
<keyword evidence="7 10" id="KW-1133">Transmembrane helix</keyword>
<evidence type="ECO:0000256" key="10">
    <source>
        <dbReference type="SAM" id="Phobius"/>
    </source>
</evidence>
<keyword evidence="6" id="KW-0067">ATP-binding</keyword>
<accession>A0A0C3LDJ3</accession>
<dbReference type="PROSITE" id="PS50929">
    <property type="entry name" value="ABC_TM1F"/>
    <property type="match status" value="1"/>
</dbReference>
<dbReference type="EMBL" id="KN823216">
    <property type="protein sequence ID" value="KIO19527.1"/>
    <property type="molecule type" value="Genomic_DNA"/>
</dbReference>
<dbReference type="InterPro" id="IPR036640">
    <property type="entry name" value="ABC1_TM_sf"/>
</dbReference>
<dbReference type="SUPFAM" id="SSF90123">
    <property type="entry name" value="ABC transporter transmembrane region"/>
    <property type="match status" value="1"/>
</dbReference>
<dbReference type="SUPFAM" id="SSF52540">
    <property type="entry name" value="P-loop containing nucleoside triphosphate hydrolases"/>
    <property type="match status" value="1"/>
</dbReference>
<dbReference type="PANTHER" id="PTHR43394">
    <property type="entry name" value="ATP-DEPENDENT PERMEASE MDL1, MITOCHONDRIAL"/>
    <property type="match status" value="1"/>
</dbReference>
<dbReference type="HOGENOM" id="CLU_000604_84_3_1"/>
<keyword evidence="8 10" id="KW-0472">Membrane</keyword>